<proteinExistence type="inferred from homology"/>
<feature type="compositionally biased region" description="Gly residues" evidence="7">
    <location>
        <begin position="398"/>
        <end position="408"/>
    </location>
</feature>
<comment type="subcellular location">
    <subcellularLocation>
        <location evidence="1">Membrane</location>
        <topology evidence="1">Multi-pass membrane protein</topology>
    </subcellularLocation>
</comment>
<feature type="transmembrane region" description="Helical" evidence="8">
    <location>
        <begin position="104"/>
        <end position="120"/>
    </location>
</feature>
<dbReference type="PANTHER" id="PTHR14233">
    <property type="entry name" value="DUF914-RELATED"/>
    <property type="match status" value="1"/>
</dbReference>
<dbReference type="AlphaFoldDB" id="A0A835XRS6"/>
<evidence type="ECO:0000256" key="3">
    <source>
        <dbReference type="ARBA" id="ARBA00022448"/>
    </source>
</evidence>
<feature type="compositionally biased region" description="Gly residues" evidence="7">
    <location>
        <begin position="512"/>
        <end position="531"/>
    </location>
</feature>
<dbReference type="InterPro" id="IPR037185">
    <property type="entry name" value="EmrE-like"/>
</dbReference>
<evidence type="ECO:0000256" key="6">
    <source>
        <dbReference type="ARBA" id="ARBA00023136"/>
    </source>
</evidence>
<keyword evidence="4 8" id="KW-0812">Transmembrane</keyword>
<protein>
    <submittedName>
        <fullName evidence="9">Uncharacterized protein</fullName>
    </submittedName>
</protein>
<evidence type="ECO:0000313" key="9">
    <source>
        <dbReference type="EMBL" id="KAG2488437.1"/>
    </source>
</evidence>
<sequence>MGTTSGLLAARDVNMPTTQSVINYVLLAVGCGAFHLWRRGPKLTNHWAAYLALAVLDVEGNFLVTKAYQYTSVTSVTILDCFTIPAAMALSAAFLAARYTPPHLLGAGLCVAGLAALLVTDGGSATGGPNPLLGDALVLMGSVFYACSNVAQERLLLGSTPPSELLAAVAAWGVLLGGTQAAVLEHGAWAAADWSDLGGVVAPLAGFALALATFSLLLPRVLLWGGATVLNLSLLTSDLWAAASRVIFFGGFGGTAGWFALAAALETLGLVIFARAGETHSHPCTPGGGAGGRGGAAGAAPAGEGENDALLGNRGSLNSVNSTAAIPYLRITSFGVESSEGSIAESSSLLGGRGSGGTLGTVSSSGTRPGSFTAALLPPRRSHRPEPEPEGHGHGHPEGQGQGHGHGQGHPWEERGDGEQQQLLPHRRSPEQHPHHDWAPADEPIPEDRSVRGASRLGPLPARARVLWQPPTQDGFSGGVAPAGPLGAAVHEGEEQGGGGEAVVGDWQAAGGPVGEGGGALGLAGGAGPGAGPSPPPQLPAAGSAQLDV</sequence>
<feature type="region of interest" description="Disordered" evidence="7">
    <location>
        <begin position="345"/>
        <end position="455"/>
    </location>
</feature>
<dbReference type="InterPro" id="IPR009262">
    <property type="entry name" value="SLC35_F1/F2/F6"/>
</dbReference>
<dbReference type="GO" id="GO:0022857">
    <property type="term" value="F:transmembrane transporter activity"/>
    <property type="evidence" value="ECO:0007669"/>
    <property type="project" value="InterPro"/>
</dbReference>
<organism evidence="9 10">
    <name type="scientific">Edaphochlamys debaryana</name>
    <dbReference type="NCBI Taxonomy" id="47281"/>
    <lineage>
        <taxon>Eukaryota</taxon>
        <taxon>Viridiplantae</taxon>
        <taxon>Chlorophyta</taxon>
        <taxon>core chlorophytes</taxon>
        <taxon>Chlorophyceae</taxon>
        <taxon>CS clade</taxon>
        <taxon>Chlamydomonadales</taxon>
        <taxon>Chlamydomonadales incertae sedis</taxon>
        <taxon>Edaphochlamys</taxon>
    </lineage>
</organism>
<feature type="transmembrane region" description="Helical" evidence="8">
    <location>
        <begin position="132"/>
        <end position="151"/>
    </location>
</feature>
<evidence type="ECO:0000256" key="4">
    <source>
        <dbReference type="ARBA" id="ARBA00022692"/>
    </source>
</evidence>
<feature type="transmembrane region" description="Helical" evidence="8">
    <location>
        <begin position="246"/>
        <end position="274"/>
    </location>
</feature>
<reference evidence="9" key="1">
    <citation type="journal article" date="2020" name="bioRxiv">
        <title>Comparative genomics of Chlamydomonas.</title>
        <authorList>
            <person name="Craig R.J."/>
            <person name="Hasan A.R."/>
            <person name="Ness R.W."/>
            <person name="Keightley P.D."/>
        </authorList>
    </citation>
    <scope>NUCLEOTIDE SEQUENCE</scope>
    <source>
        <strain evidence="9">CCAP 11/70</strain>
    </source>
</reference>
<feature type="transmembrane region" description="Helical" evidence="8">
    <location>
        <begin position="20"/>
        <end position="37"/>
    </location>
</feature>
<keyword evidence="10" id="KW-1185">Reference proteome</keyword>
<dbReference type="PANTHER" id="PTHR14233:SF4">
    <property type="entry name" value="SOLUTE CARRIER FAMILY 35 MEMBER F2"/>
    <property type="match status" value="1"/>
</dbReference>
<dbReference type="InterPro" id="IPR052221">
    <property type="entry name" value="SLC35F_Transporter"/>
</dbReference>
<comment type="caution">
    <text evidence="9">The sequence shown here is derived from an EMBL/GenBank/DDBJ whole genome shotgun (WGS) entry which is preliminary data.</text>
</comment>
<keyword evidence="5 8" id="KW-1133">Transmembrane helix</keyword>
<name>A0A835XRS6_9CHLO</name>
<feature type="compositionally biased region" description="Gly residues" evidence="7">
    <location>
        <begin position="286"/>
        <end position="297"/>
    </location>
</feature>
<dbReference type="SUPFAM" id="SSF103481">
    <property type="entry name" value="Multidrug resistance efflux transporter EmrE"/>
    <property type="match status" value="1"/>
</dbReference>
<dbReference type="Pfam" id="PF06027">
    <property type="entry name" value="SLC35F"/>
    <property type="match status" value="1"/>
</dbReference>
<keyword evidence="3" id="KW-0813">Transport</keyword>
<feature type="transmembrane region" description="Helical" evidence="8">
    <location>
        <begin position="76"/>
        <end position="97"/>
    </location>
</feature>
<evidence type="ECO:0000256" key="1">
    <source>
        <dbReference type="ARBA" id="ARBA00004141"/>
    </source>
</evidence>
<accession>A0A835XRS6</accession>
<dbReference type="OrthoDB" id="429955at2759"/>
<evidence type="ECO:0000256" key="7">
    <source>
        <dbReference type="SAM" id="MobiDB-lite"/>
    </source>
</evidence>
<evidence type="ECO:0000313" key="10">
    <source>
        <dbReference type="Proteomes" id="UP000612055"/>
    </source>
</evidence>
<dbReference type="GO" id="GO:0016020">
    <property type="term" value="C:membrane"/>
    <property type="evidence" value="ECO:0007669"/>
    <property type="project" value="UniProtKB-SubCell"/>
</dbReference>
<gene>
    <name evidence="9" type="ORF">HYH03_012944</name>
</gene>
<feature type="transmembrane region" description="Helical" evidence="8">
    <location>
        <begin position="163"/>
        <end position="184"/>
    </location>
</feature>
<evidence type="ECO:0000256" key="2">
    <source>
        <dbReference type="ARBA" id="ARBA00007863"/>
    </source>
</evidence>
<feature type="transmembrane region" description="Helical" evidence="8">
    <location>
        <begin position="204"/>
        <end position="234"/>
    </location>
</feature>
<comment type="similarity">
    <text evidence="2">Belongs to the SLC35F solute transporter family.</text>
</comment>
<feature type="region of interest" description="Disordered" evidence="7">
    <location>
        <begin position="284"/>
        <end position="303"/>
    </location>
</feature>
<dbReference type="EMBL" id="JAEHOE010000083">
    <property type="protein sequence ID" value="KAG2488437.1"/>
    <property type="molecule type" value="Genomic_DNA"/>
</dbReference>
<dbReference type="Proteomes" id="UP000612055">
    <property type="component" value="Unassembled WGS sequence"/>
</dbReference>
<evidence type="ECO:0000256" key="5">
    <source>
        <dbReference type="ARBA" id="ARBA00022989"/>
    </source>
</evidence>
<feature type="compositionally biased region" description="Low complexity" evidence="7">
    <location>
        <begin position="540"/>
        <end position="549"/>
    </location>
</feature>
<keyword evidence="6 8" id="KW-0472">Membrane</keyword>
<feature type="region of interest" description="Disordered" evidence="7">
    <location>
        <begin position="488"/>
        <end position="549"/>
    </location>
</feature>
<feature type="compositionally biased region" description="Basic and acidic residues" evidence="7">
    <location>
        <begin position="384"/>
        <end position="397"/>
    </location>
</feature>
<feature type="compositionally biased region" description="Basic and acidic residues" evidence="7">
    <location>
        <begin position="428"/>
        <end position="439"/>
    </location>
</feature>
<evidence type="ECO:0000256" key="8">
    <source>
        <dbReference type="SAM" id="Phobius"/>
    </source>
</evidence>